<dbReference type="SUPFAM" id="SSF88946">
    <property type="entry name" value="Sigma2 domain of RNA polymerase sigma factors"/>
    <property type="match status" value="1"/>
</dbReference>
<proteinExistence type="predicted"/>
<dbReference type="SUPFAM" id="SSF88659">
    <property type="entry name" value="Sigma3 and sigma4 domains of RNA polymerase sigma factors"/>
    <property type="match status" value="1"/>
</dbReference>
<protein>
    <submittedName>
        <fullName evidence="7">SigF-like RNA polymerase sigma factor</fullName>
    </submittedName>
</protein>
<feature type="domain" description="RNA polymerase sigma-70 region 2" evidence="5">
    <location>
        <begin position="23"/>
        <end position="90"/>
    </location>
</feature>
<evidence type="ECO:0000256" key="4">
    <source>
        <dbReference type="ARBA" id="ARBA00023163"/>
    </source>
</evidence>
<evidence type="ECO:0000256" key="1">
    <source>
        <dbReference type="ARBA" id="ARBA00023015"/>
    </source>
</evidence>
<dbReference type="Proteomes" id="UP000203219">
    <property type="component" value="Segment"/>
</dbReference>
<dbReference type="InterPro" id="IPR014284">
    <property type="entry name" value="RNA_pol_sigma-70_dom"/>
</dbReference>
<feature type="domain" description="RNA polymerase sigma-70 region 4" evidence="6">
    <location>
        <begin position="182"/>
        <end position="229"/>
    </location>
</feature>
<dbReference type="InterPro" id="IPR007627">
    <property type="entry name" value="RNA_pol_sigma70_r2"/>
</dbReference>
<dbReference type="Pfam" id="PF04545">
    <property type="entry name" value="Sigma70_r4"/>
    <property type="match status" value="1"/>
</dbReference>
<dbReference type="InterPro" id="IPR013324">
    <property type="entry name" value="RNA_pol_sigma_r3/r4-like"/>
</dbReference>
<dbReference type="RefSeq" id="YP_009282173.1">
    <property type="nucleotide sequence ID" value="NC_031034.1"/>
</dbReference>
<dbReference type="GeneID" id="29060027"/>
<evidence type="ECO:0000256" key="3">
    <source>
        <dbReference type="ARBA" id="ARBA00023125"/>
    </source>
</evidence>
<keyword evidence="2" id="KW-0731">Sigma factor</keyword>
<dbReference type="InterPro" id="IPR007630">
    <property type="entry name" value="RNA_pol_sigma70_r4"/>
</dbReference>
<organism evidence="7 8">
    <name type="scientific">Bacillus phage SalinJah</name>
    <dbReference type="NCBI Taxonomy" id="1837830"/>
    <lineage>
        <taxon>Viruses</taxon>
        <taxon>Duplodnaviria</taxon>
        <taxon>Heunggongvirae</taxon>
        <taxon>Uroviricota</taxon>
        <taxon>Caudoviricetes</taxon>
        <taxon>Herelleviridae</taxon>
        <taxon>Bastillevirinae</taxon>
        <taxon>Wphvirus</taxon>
        <taxon>Wphvirus BPS13</taxon>
    </lineage>
</organism>
<evidence type="ECO:0000256" key="2">
    <source>
        <dbReference type="ARBA" id="ARBA00023082"/>
    </source>
</evidence>
<evidence type="ECO:0000259" key="6">
    <source>
        <dbReference type="Pfam" id="PF04545"/>
    </source>
</evidence>
<dbReference type="GO" id="GO:0003677">
    <property type="term" value="F:DNA binding"/>
    <property type="evidence" value="ECO:0007669"/>
    <property type="project" value="UniProtKB-KW"/>
</dbReference>
<dbReference type="InterPro" id="IPR013325">
    <property type="entry name" value="RNA_pol_sigma_r2"/>
</dbReference>
<dbReference type="EMBL" id="KX011169">
    <property type="protein sequence ID" value="ANH50776.1"/>
    <property type="molecule type" value="Genomic_DNA"/>
</dbReference>
<dbReference type="KEGG" id="vg:29060027"/>
<evidence type="ECO:0000313" key="8">
    <source>
        <dbReference type="Proteomes" id="UP000203219"/>
    </source>
</evidence>
<dbReference type="GO" id="GO:0016987">
    <property type="term" value="F:sigma factor activity"/>
    <property type="evidence" value="ECO:0007669"/>
    <property type="project" value="UniProtKB-KW"/>
</dbReference>
<dbReference type="PANTHER" id="PTHR30385">
    <property type="entry name" value="SIGMA FACTOR F FLAGELLAR"/>
    <property type="match status" value="1"/>
</dbReference>
<sequence>MIKHRELILRAKGGNEEAMEVLLTKYNRLMWALINNHKITPNNQDDAYQELSQCFIKVVNAFDPNRGFELSTFLMTSMKGVLKNFMRDSKGFKLPSRLEPIILKLRKMEISHKTNLELMDELGCSLEDLQEALAWLPAFKSMSMDEEVNTGKSNNVADAKLGDIISSGEMMVEDRVALRDLIDRLPSKEKYIISRLYFDNEKQMDIAEELRVTKNTIGNIETDALRNLRRMLDGGKAVPSNRLPKGPKGDRETAIELLRAGEMKQKDISLLTGVPRGTIGQWARHMRDGKM</sequence>
<name>A0A173GBT3_9CAUD</name>
<keyword evidence="1" id="KW-0805">Transcription regulation</keyword>
<accession>A0A173GBT3</accession>
<keyword evidence="3" id="KW-0238">DNA-binding</keyword>
<gene>
    <name evidence="7" type="ORF">SALINJAH_219</name>
</gene>
<evidence type="ECO:0000313" key="7">
    <source>
        <dbReference type="EMBL" id="ANH50776.1"/>
    </source>
</evidence>
<dbReference type="GO" id="GO:0006352">
    <property type="term" value="P:DNA-templated transcription initiation"/>
    <property type="evidence" value="ECO:0007669"/>
    <property type="project" value="InterPro"/>
</dbReference>
<evidence type="ECO:0000259" key="5">
    <source>
        <dbReference type="Pfam" id="PF04542"/>
    </source>
</evidence>
<dbReference type="NCBIfam" id="TIGR02937">
    <property type="entry name" value="sigma70-ECF"/>
    <property type="match status" value="1"/>
</dbReference>
<dbReference type="Pfam" id="PF04542">
    <property type="entry name" value="Sigma70_r2"/>
    <property type="match status" value="1"/>
</dbReference>
<dbReference type="Gene3D" id="1.20.140.160">
    <property type="match status" value="1"/>
</dbReference>
<dbReference type="Gene3D" id="1.10.1740.10">
    <property type="match status" value="1"/>
</dbReference>
<reference evidence="8" key="1">
    <citation type="submission" date="2016-04" db="EMBL/GenBank/DDBJ databases">
        <authorList>
            <person name="Adebesin M.O."/>
            <person name="Ahama K."/>
            <person name="Alekasir E.M."/>
            <person name="Ali S."/>
            <person name="Aligholizadeh E."/>
            <person name="Allison J.M."/>
            <person name="Alzaher A."/>
            <person name="Andaya C.D."/>
            <person name="Asfaw S."/>
            <person name="Bansal N."/>
            <person name="Beauchard M.A."/>
            <person name="Betancourt K.A."/>
            <person name="Bhatia B."/>
            <person name="Boretti N.A."/>
            <person name="Brondi J.N."/>
            <person name="Byrd C.E."/>
            <person name="Cao A."/>
            <person name="Cardosa E.A."/>
            <person name="Carter A."/>
            <person name="Chen S."/>
            <person name="Chen Y."/>
            <person name="Clara V.K."/>
            <person name="Cobuzzi M."/>
            <person name="Conn O.L."/>
            <person name="Crosby I.A."/>
            <person name="Daly S.B."/>
            <person name="Depaz I.X."/>
            <person name="Dhaurali S."/>
            <person name="Dowdy K.M."/>
            <person name="Edokobi N.B."/>
            <person name="Ekanayake A.B."/>
            <person name="Ekekwe S.O."/>
            <person name="Emond M.A."/>
            <person name="Endres L."/>
            <person name="Eng S."/>
            <person name="Felkoski S.A."/>
            <person name="Gant C.D."/>
            <person name="Gaskin B."/>
            <person name="Gondal S."/>
            <person name="Gutmann J."/>
            <person name="Ha T.-A."/>
            <person name="Habteyes H."/>
            <person name="Hariri O."/>
            <person name="Healey R.M."/>
            <person name="Heins J.L."/>
            <person name="Henderson A.L."/>
            <person name="Hernandez F.M."/>
            <person name="Hoang P.T."/>
            <person name="Hope K.T."/>
            <person name="Husna A."/>
            <person name="Hussain A."/>
            <person name="Imani O."/>
            <person name="Jackson N.L."/>
            <person name="Jacob V.M."/>
            <person name="Kang C."/>
            <person name="Kantov R.M."/>
            <person name="Kavuru S."/>
            <person name="Kerr M.S."/>
            <person name="Khan O.A."/>
            <person name="Khan T.M."/>
            <person name="King T."/>
            <person name="Kulkarni R."/>
            <person name="Li A."/>
            <person name="Maczka C."/>
            <person name="Maisonet E."/>
            <person name="Majethia P.M."/>
            <person name="Malik D.A."/>
            <person name="Mariam A."/>
            <person name="Marquess E.B."/>
            <person name="Mattison J."/>
            <person name="Mcdonald N."/>
            <person name="Mehr S."/>
            <person name="Mengers S.R."/>
            <person name="Michaels D.P."/>
            <person name="Mondal S."/>
            <person name="Monney D.B."/>
            <person name="Nakhleh S.I."/>
            <person name="Ndubuizu N.C."/>
            <person name="Nguyen A.H."/>
            <person name="Nguyen K.M."/>
            <person name="Nguyen M.T."/>
            <person name="Nicholas M.L."/>
            <person name="Nimalan J.P."/>
            <person name="O'Connell R.A."/>
            <person name="Odoi E."/>
            <person name="Ojo L."/>
            <person name="Okoye A.E."/>
            <person name="Olateru-Olagbegi O."/>
            <person name="Osei K.V."/>
            <person name="Osei-Tutu A."/>
            <person name="Palilla A.M."/>
            <person name="Pancholi S."/>
            <person name="Park J.H."/>
            <person name="Patel K."/>
            <person name="Patel P."/>
            <person name="Pennington E."/>
            <person name="Peterson R.E."/>
            <person name="Pon J."/>
            <person name="Pourkarim H."/>
            <person name="Reed M.L."/>
            <person name="Rottman V."/>
            <person name="Salazar J."/>
            <person name="Samet S."/>
            <person name="Sendze O."/>
            <person name="Stelmack M.A."/>
            <person name="Stinnett R."/>
            <person name="Tchouaga A.L."/>
            <person name="Thompson E.M."/>
            <person name="Tran N.G."/>
            <person name="Truong T."/>
            <person name="Udo J.A."/>
            <person name="Verona L.T."/>
            <person name="Vu T.-Q."/>
            <person name="Wade J."/>
            <person name="Wang N.Q."/>
            <person name="Waters Z.M."/>
            <person name="Wellman R.J."/>
            <person name="Woldegabreal S."/>
            <person name="Yee A.C."/>
            <person name="Yirefu M."/>
            <person name="Zahangir S."/>
            <person name="Zhai Y."/>
            <person name="Devine C.L."/>
            <person name="Liao K."/>
            <person name="Prasad P.K."/>
            <person name="Ruthenberg K.J."/>
            <person name="Shonk J.A."/>
            <person name="Way M."/>
            <person name="Yousufi H.K."/>
            <person name="Cao L."/>
            <person name="Fox J."/>
            <person name="Hobbs E."/>
            <person name="Kilic S."/>
            <person name="Nunn R."/>
            <person name="Patel R."/>
            <person name="Rubenstein M."/>
            <person name="Cresawn S.G."/>
            <person name="Russell D.A."/>
            <person name="Pope W.H."/>
            <person name="Jacobs-Sera D."/>
            <person name="Hendrix R.W."/>
            <person name="Hatfull G.F."/>
            <person name="Erill I."/>
            <person name="Caruso S.M."/>
        </authorList>
    </citation>
    <scope>NUCLEOTIDE SEQUENCE [LARGE SCALE GENOMIC DNA]</scope>
</reference>
<keyword evidence="4" id="KW-0804">Transcription</keyword>